<dbReference type="EMBL" id="AP019416">
    <property type="protein sequence ID" value="BBI48478.1"/>
    <property type="molecule type" value="Genomic_DNA"/>
</dbReference>
<sequence length="190" mass="21345">MIVSHPIAWWEVLIMITAIPNPLVQHLLDVAFDLVNNAGRLIQRIADTRESAQPGDDTFQRLMRKAQVSFDQLVEDADQYILTVEESGDAPLDYRSLEGLTERLRTMERELKRLMNDSETPSDITVLLEQCGFRRAIAKTRSRIAMAAHVSKQRQVIVKTYESTVTPEAYAAAATLMSEKLGEKVGKSGD</sequence>
<evidence type="ECO:0000313" key="1">
    <source>
        <dbReference type="EMBL" id="BBI48478.1"/>
    </source>
</evidence>
<dbReference type="Proteomes" id="UP000289555">
    <property type="component" value="Chromosome"/>
</dbReference>
<organism evidence="1 2">
    <name type="scientific">Vreelandella olivaria</name>
    <dbReference type="NCBI Taxonomy" id="390919"/>
    <lineage>
        <taxon>Bacteria</taxon>
        <taxon>Pseudomonadati</taxon>
        <taxon>Pseudomonadota</taxon>
        <taxon>Gammaproteobacteria</taxon>
        <taxon>Oceanospirillales</taxon>
        <taxon>Halomonadaceae</taxon>
        <taxon>Vreelandella</taxon>
    </lineage>
</organism>
<gene>
    <name evidence="1" type="ORF">HORIV_08990</name>
</gene>
<accession>A0ABN5WU93</accession>
<name>A0ABN5WU93_9GAMM</name>
<protein>
    <submittedName>
        <fullName evidence="1">Uncharacterized protein</fullName>
    </submittedName>
</protein>
<keyword evidence="2" id="KW-1185">Reference proteome</keyword>
<proteinExistence type="predicted"/>
<reference evidence="2" key="1">
    <citation type="journal article" date="2019" name="Microbiol. Resour. Announc.">
        <title>Complete Genome Sequence of Halomonas olivaria, a Moderately Halophilic Bacterium Isolated from Olive Processing Effluents, Obtained by Nanopore Sequencing.</title>
        <authorList>
            <person name="Nagata S."/>
            <person name="Ii K.M."/>
            <person name="Tsukimi T."/>
            <person name="Miura M.C."/>
            <person name="Galipon J."/>
            <person name="Arakawa K."/>
        </authorList>
    </citation>
    <scope>NUCLEOTIDE SEQUENCE [LARGE SCALE GENOMIC DNA]</scope>
    <source>
        <strain evidence="2">TYRC17</strain>
    </source>
</reference>
<evidence type="ECO:0000313" key="2">
    <source>
        <dbReference type="Proteomes" id="UP000289555"/>
    </source>
</evidence>